<accession>A0A3P6DAA1</accession>
<gene>
    <name evidence="1" type="ORF">BOLC2T07610H</name>
</gene>
<dbReference type="AlphaFoldDB" id="A0A3P6DAA1"/>
<reference evidence="1" key="1">
    <citation type="submission" date="2018-11" db="EMBL/GenBank/DDBJ databases">
        <authorList>
            <consortium name="Genoscope - CEA"/>
            <person name="William W."/>
        </authorList>
    </citation>
    <scope>NUCLEOTIDE SEQUENCE</scope>
</reference>
<evidence type="ECO:0000313" key="1">
    <source>
        <dbReference type="EMBL" id="VDD21204.1"/>
    </source>
</evidence>
<name>A0A3P6DAA1_BRAOL</name>
<sequence length="49" mass="5764">MHIGSRKSYLVHNLYIWQSISKAEKPALEEVDSYKGSWNRQQQTESGPW</sequence>
<dbReference type="EMBL" id="LR031874">
    <property type="protein sequence ID" value="VDD21204.1"/>
    <property type="molecule type" value="Genomic_DNA"/>
</dbReference>
<organism evidence="1">
    <name type="scientific">Brassica oleracea</name>
    <name type="common">Wild cabbage</name>
    <dbReference type="NCBI Taxonomy" id="3712"/>
    <lineage>
        <taxon>Eukaryota</taxon>
        <taxon>Viridiplantae</taxon>
        <taxon>Streptophyta</taxon>
        <taxon>Embryophyta</taxon>
        <taxon>Tracheophyta</taxon>
        <taxon>Spermatophyta</taxon>
        <taxon>Magnoliopsida</taxon>
        <taxon>eudicotyledons</taxon>
        <taxon>Gunneridae</taxon>
        <taxon>Pentapetalae</taxon>
        <taxon>rosids</taxon>
        <taxon>malvids</taxon>
        <taxon>Brassicales</taxon>
        <taxon>Brassicaceae</taxon>
        <taxon>Brassiceae</taxon>
        <taxon>Brassica</taxon>
    </lineage>
</organism>
<protein>
    <submittedName>
        <fullName evidence="1">Uncharacterized protein</fullName>
    </submittedName>
</protein>
<proteinExistence type="predicted"/>